<dbReference type="InterPro" id="IPR036295">
    <property type="entry name" value="GlgS_sf"/>
</dbReference>
<name>A0ABX2WEM3_9ENTR</name>
<dbReference type="EMBL" id="LXEQ01000002">
    <property type="protein sequence ID" value="OAT33191.1"/>
    <property type="molecule type" value="Genomic_DNA"/>
</dbReference>
<keyword evidence="2" id="KW-1185">Reference proteome</keyword>
<reference evidence="1 2" key="1">
    <citation type="submission" date="2016-04" db="EMBL/GenBank/DDBJ databases">
        <title>ATOL: Assembling a taxonomically balanced genome-scale reconstruction of the evolutionary history of the Enterobacteriaceae.</title>
        <authorList>
            <person name="Plunkett G.III."/>
            <person name="Neeno-Eckwall E.C."/>
            <person name="Glasner J.D."/>
            <person name="Perna N.T."/>
        </authorList>
    </citation>
    <scope>NUCLEOTIDE SEQUENCE [LARGE SCALE GENOMIC DNA]</scope>
    <source>
        <strain evidence="1 2">ATCC 51602</strain>
    </source>
</reference>
<dbReference type="Gene3D" id="1.20.970.20">
    <property type="entry name" value="Glycogen synthesis protein GlgS"/>
    <property type="match status" value="1"/>
</dbReference>
<evidence type="ECO:0000313" key="1">
    <source>
        <dbReference type="EMBL" id="OAT33191.1"/>
    </source>
</evidence>
<proteinExistence type="predicted"/>
<evidence type="ECO:0000313" key="2">
    <source>
        <dbReference type="Proteomes" id="UP000078407"/>
    </source>
</evidence>
<sequence>MKRDLQAVNNFDFLARSFARMYALGQVVDIQAVTGNMSTDQQAWFRKRYEQYCQQATRARELELEH</sequence>
<dbReference type="Proteomes" id="UP000078407">
    <property type="component" value="Unassembled WGS sequence"/>
</dbReference>
<comment type="caution">
    <text evidence="1">The sequence shown here is derived from an EMBL/GenBank/DDBJ whole genome shotgun (WGS) entry which is preliminary data.</text>
</comment>
<gene>
    <name evidence="1" type="ORF">M976_00297</name>
</gene>
<dbReference type="SUPFAM" id="SSF109747">
    <property type="entry name" value="Glycogen synthesis protein GlgS"/>
    <property type="match status" value="1"/>
</dbReference>
<dbReference type="InterPro" id="IPR015065">
    <property type="entry name" value="GlgS"/>
</dbReference>
<accession>A0ABX2WEM3</accession>
<dbReference type="NCBIfam" id="NF002793">
    <property type="entry name" value="PRK02922.1"/>
    <property type="match status" value="1"/>
</dbReference>
<dbReference type="Pfam" id="PF08971">
    <property type="entry name" value="GlgS"/>
    <property type="match status" value="1"/>
</dbReference>
<protein>
    <submittedName>
        <fullName evidence="1">GlgS family glycogen synthesis protein</fullName>
    </submittedName>
</protein>
<organism evidence="1 2">
    <name type="scientific">Buttiauxella ferragutiae ATCC 51602</name>
    <dbReference type="NCBI Taxonomy" id="1354252"/>
    <lineage>
        <taxon>Bacteria</taxon>
        <taxon>Pseudomonadati</taxon>
        <taxon>Pseudomonadota</taxon>
        <taxon>Gammaproteobacteria</taxon>
        <taxon>Enterobacterales</taxon>
        <taxon>Enterobacteriaceae</taxon>
        <taxon>Buttiauxella</taxon>
    </lineage>
</organism>